<sequence length="257" mass="27309">MTTISPNAVSARHHDAAPTTRAWVEHIMGMPISVHVRADDPRRTDVEAAVATAFADLRRADDLFSTWNPNSALMLARAGTETAVCDPWRDEVADWCVSAAETTDGLFTTDLIGPDGSRGWDPTGLVKGWAVTVAARHLRHVPGASFSINAGGDILCGRGPRTPAQPWRIGIQDPADPHTVAATVEVVDGAVATSGASARGAHIVDPRDGGTVDHPGSVTVTGPDLVWCDIWATVSFIDPEALTRHPHGQVYRRLILG</sequence>
<evidence type="ECO:0000313" key="11">
    <source>
        <dbReference type="EMBL" id="MXP22159.1"/>
    </source>
</evidence>
<evidence type="ECO:0000256" key="1">
    <source>
        <dbReference type="ARBA" id="ARBA00001946"/>
    </source>
</evidence>
<dbReference type="PANTHER" id="PTHR30040">
    <property type="entry name" value="THIAMINE BIOSYNTHESIS LIPOPROTEIN APBE"/>
    <property type="match status" value="1"/>
</dbReference>
<comment type="catalytic activity">
    <reaction evidence="10">
        <text>L-threonyl-[protein] + FAD = FMN-L-threonyl-[protein] + AMP + H(+)</text>
        <dbReference type="Rhea" id="RHEA:36847"/>
        <dbReference type="Rhea" id="RHEA-COMP:11060"/>
        <dbReference type="Rhea" id="RHEA-COMP:11061"/>
        <dbReference type="ChEBI" id="CHEBI:15378"/>
        <dbReference type="ChEBI" id="CHEBI:30013"/>
        <dbReference type="ChEBI" id="CHEBI:57692"/>
        <dbReference type="ChEBI" id="CHEBI:74257"/>
        <dbReference type="ChEBI" id="CHEBI:456215"/>
        <dbReference type="EC" id="2.7.1.180"/>
    </reaction>
</comment>
<evidence type="ECO:0000313" key="12">
    <source>
        <dbReference type="Proteomes" id="UP000475545"/>
    </source>
</evidence>
<evidence type="ECO:0000256" key="8">
    <source>
        <dbReference type="ARBA" id="ARBA00022842"/>
    </source>
</evidence>
<reference evidence="11 12" key="1">
    <citation type="submission" date="2019-11" db="EMBL/GenBank/DDBJ databases">
        <title>Gordonia sp. nov., a novel actinobacterium isolated from mangrove soil in Hainan.</title>
        <authorList>
            <person name="Huang X."/>
            <person name="Xie Y."/>
            <person name="Chu X."/>
            <person name="Xiao K."/>
        </authorList>
    </citation>
    <scope>NUCLEOTIDE SEQUENCE [LARGE SCALE GENOMIC DNA]</scope>
    <source>
        <strain evidence="11 12">HNM0687</strain>
    </source>
</reference>
<evidence type="ECO:0000256" key="2">
    <source>
        <dbReference type="ARBA" id="ARBA00011955"/>
    </source>
</evidence>
<protein>
    <recommendedName>
        <fullName evidence="3">FAD:protein FMN transferase</fullName>
        <ecNumber evidence="2">2.7.1.180</ecNumber>
    </recommendedName>
    <alternativeName>
        <fullName evidence="9">Flavin transferase</fullName>
    </alternativeName>
</protein>
<keyword evidence="7" id="KW-0274">FAD</keyword>
<keyword evidence="8" id="KW-0460">Magnesium</keyword>
<evidence type="ECO:0000256" key="3">
    <source>
        <dbReference type="ARBA" id="ARBA00016337"/>
    </source>
</evidence>
<keyword evidence="4" id="KW-0285">Flavoprotein</keyword>
<dbReference type="GO" id="GO:0016740">
    <property type="term" value="F:transferase activity"/>
    <property type="evidence" value="ECO:0007669"/>
    <property type="project" value="UniProtKB-KW"/>
</dbReference>
<evidence type="ECO:0000256" key="6">
    <source>
        <dbReference type="ARBA" id="ARBA00022723"/>
    </source>
</evidence>
<dbReference type="EC" id="2.7.1.180" evidence="2"/>
<evidence type="ECO:0000256" key="9">
    <source>
        <dbReference type="ARBA" id="ARBA00031306"/>
    </source>
</evidence>
<dbReference type="PANTHER" id="PTHR30040:SF2">
    <property type="entry name" value="FAD:PROTEIN FMN TRANSFERASE"/>
    <property type="match status" value="1"/>
</dbReference>
<gene>
    <name evidence="11" type="ORF">GIY30_12470</name>
</gene>
<accession>A0A6L7GQC8</accession>
<dbReference type="InterPro" id="IPR003374">
    <property type="entry name" value="ApbE-like_sf"/>
</dbReference>
<dbReference type="GO" id="GO:0046872">
    <property type="term" value="F:metal ion binding"/>
    <property type="evidence" value="ECO:0007669"/>
    <property type="project" value="UniProtKB-KW"/>
</dbReference>
<evidence type="ECO:0000256" key="5">
    <source>
        <dbReference type="ARBA" id="ARBA00022679"/>
    </source>
</evidence>
<evidence type="ECO:0000256" key="10">
    <source>
        <dbReference type="ARBA" id="ARBA00048540"/>
    </source>
</evidence>
<dbReference type="Gene3D" id="3.10.520.10">
    <property type="entry name" value="ApbE-like domains"/>
    <property type="match status" value="2"/>
</dbReference>
<comment type="caution">
    <text evidence="11">The sequence shown here is derived from an EMBL/GenBank/DDBJ whole genome shotgun (WGS) entry which is preliminary data.</text>
</comment>
<evidence type="ECO:0000256" key="7">
    <source>
        <dbReference type="ARBA" id="ARBA00022827"/>
    </source>
</evidence>
<keyword evidence="5 11" id="KW-0808">Transferase</keyword>
<keyword evidence="6" id="KW-0479">Metal-binding</keyword>
<comment type="cofactor">
    <cofactor evidence="1">
        <name>Mg(2+)</name>
        <dbReference type="ChEBI" id="CHEBI:18420"/>
    </cofactor>
</comment>
<dbReference type="AlphaFoldDB" id="A0A6L7GQC8"/>
<name>A0A6L7GQC8_9ACTN</name>
<dbReference type="Pfam" id="PF02424">
    <property type="entry name" value="ApbE"/>
    <property type="match status" value="1"/>
</dbReference>
<proteinExistence type="predicted"/>
<dbReference type="InterPro" id="IPR024932">
    <property type="entry name" value="ApbE"/>
</dbReference>
<dbReference type="RefSeq" id="WP_160902342.1">
    <property type="nucleotide sequence ID" value="NZ_CP102850.1"/>
</dbReference>
<organism evidence="11 12">
    <name type="scientific">Gordonia mangrovi</name>
    <dbReference type="NCBI Taxonomy" id="2665643"/>
    <lineage>
        <taxon>Bacteria</taxon>
        <taxon>Bacillati</taxon>
        <taxon>Actinomycetota</taxon>
        <taxon>Actinomycetes</taxon>
        <taxon>Mycobacteriales</taxon>
        <taxon>Gordoniaceae</taxon>
        <taxon>Gordonia</taxon>
    </lineage>
</organism>
<keyword evidence="12" id="KW-1185">Reference proteome</keyword>
<dbReference type="SUPFAM" id="SSF143631">
    <property type="entry name" value="ApbE-like"/>
    <property type="match status" value="1"/>
</dbReference>
<dbReference type="EMBL" id="WMBR01000003">
    <property type="protein sequence ID" value="MXP22159.1"/>
    <property type="molecule type" value="Genomic_DNA"/>
</dbReference>
<dbReference type="Proteomes" id="UP000475545">
    <property type="component" value="Unassembled WGS sequence"/>
</dbReference>
<evidence type="ECO:0000256" key="4">
    <source>
        <dbReference type="ARBA" id="ARBA00022630"/>
    </source>
</evidence>